<dbReference type="Gene3D" id="3.30.450.40">
    <property type="match status" value="1"/>
</dbReference>
<dbReference type="AlphaFoldDB" id="A0A1Y0IB42"/>
<sequence length="348" mass="39523">MPGVEELIQLARKNEEIASKLFEIEVQIMNIAHSRDFFEKVLRLVQDSFDIEYVWLTLTRKAVTNDVAGLSNLPQMPLHEVHIADTLDFLRITQSSREPILVNEDLEFYRLLAPGFTLEHVASLAVLPLIVDGKLIGSLNLGSEDIVRYEPSKDRFFLRQLAVKTSICLASVVARERVSFLATRDPLTLLKNRREMEETLEKELSRCRRHDSVLAVLFIDCDDFKQVNDNHGHDCGDAYLKFVAENLTEMVRIGDTAFRFAGDEFVIILPNQDGAGAKLIAQRIKEHLAQTPLIYHEQAVPVHISYGEAATDQIAVIDSKNILKLADQRLYEMKAQKPSKKKQPSQVM</sequence>
<dbReference type="InterPro" id="IPR052163">
    <property type="entry name" value="DGC-Regulatory_Protein"/>
</dbReference>
<dbReference type="PANTHER" id="PTHR46663">
    <property type="entry name" value="DIGUANYLATE CYCLASE DGCT-RELATED"/>
    <property type="match status" value="1"/>
</dbReference>
<dbReference type="SMART" id="SM00267">
    <property type="entry name" value="GGDEF"/>
    <property type="match status" value="1"/>
</dbReference>
<dbReference type="InterPro" id="IPR003018">
    <property type="entry name" value="GAF"/>
</dbReference>
<evidence type="ECO:0000256" key="1">
    <source>
        <dbReference type="ARBA" id="ARBA00001946"/>
    </source>
</evidence>
<dbReference type="Proteomes" id="UP000196027">
    <property type="component" value="Chromosome"/>
</dbReference>
<dbReference type="FunFam" id="3.30.70.270:FF:000001">
    <property type="entry name" value="Diguanylate cyclase domain protein"/>
    <property type="match status" value="1"/>
</dbReference>
<gene>
    <name evidence="3" type="ORF">OLMES_3664</name>
</gene>
<organism evidence="3 4">
    <name type="scientific">Oleiphilus messinensis</name>
    <dbReference type="NCBI Taxonomy" id="141451"/>
    <lineage>
        <taxon>Bacteria</taxon>
        <taxon>Pseudomonadati</taxon>
        <taxon>Pseudomonadota</taxon>
        <taxon>Gammaproteobacteria</taxon>
        <taxon>Oceanospirillales</taxon>
        <taxon>Oleiphilaceae</taxon>
        <taxon>Oleiphilus</taxon>
    </lineage>
</organism>
<keyword evidence="4" id="KW-1185">Reference proteome</keyword>
<dbReference type="SUPFAM" id="SSF55073">
    <property type="entry name" value="Nucleotide cyclase"/>
    <property type="match status" value="1"/>
</dbReference>
<dbReference type="Pfam" id="PF01590">
    <property type="entry name" value="GAF"/>
    <property type="match status" value="1"/>
</dbReference>
<dbReference type="SUPFAM" id="SSF55781">
    <property type="entry name" value="GAF domain-like"/>
    <property type="match status" value="1"/>
</dbReference>
<dbReference type="PANTHER" id="PTHR46663:SF2">
    <property type="entry name" value="GGDEF DOMAIN-CONTAINING PROTEIN"/>
    <property type="match status" value="1"/>
</dbReference>
<dbReference type="EMBL" id="CP021425">
    <property type="protein sequence ID" value="ARU57691.1"/>
    <property type="molecule type" value="Genomic_DNA"/>
</dbReference>
<reference evidence="3 4" key="1">
    <citation type="submission" date="2017-05" db="EMBL/GenBank/DDBJ databases">
        <title>Genomic insights into alkan degradation activity of Oleiphilus messinensis.</title>
        <authorList>
            <person name="Kozyavkin S.A."/>
            <person name="Slesarev A.I."/>
            <person name="Golyshin P.N."/>
            <person name="Korzhenkov A."/>
            <person name="Golyshina O.N."/>
            <person name="Toshchakov S.V."/>
        </authorList>
    </citation>
    <scope>NUCLEOTIDE SEQUENCE [LARGE SCALE GENOMIC DNA]</scope>
    <source>
        <strain evidence="3 4">ME102</strain>
    </source>
</reference>
<dbReference type="InterPro" id="IPR000160">
    <property type="entry name" value="GGDEF_dom"/>
</dbReference>
<protein>
    <submittedName>
        <fullName evidence="3">Response regulator</fullName>
    </submittedName>
</protein>
<dbReference type="InterPro" id="IPR029787">
    <property type="entry name" value="Nucleotide_cyclase"/>
</dbReference>
<dbReference type="InterPro" id="IPR029016">
    <property type="entry name" value="GAF-like_dom_sf"/>
</dbReference>
<dbReference type="GO" id="GO:0003824">
    <property type="term" value="F:catalytic activity"/>
    <property type="evidence" value="ECO:0007669"/>
    <property type="project" value="UniProtKB-ARBA"/>
</dbReference>
<evidence type="ECO:0000313" key="4">
    <source>
        <dbReference type="Proteomes" id="UP000196027"/>
    </source>
</evidence>
<dbReference type="Pfam" id="PF00990">
    <property type="entry name" value="GGDEF"/>
    <property type="match status" value="1"/>
</dbReference>
<evidence type="ECO:0000313" key="3">
    <source>
        <dbReference type="EMBL" id="ARU57691.1"/>
    </source>
</evidence>
<dbReference type="InterPro" id="IPR043128">
    <property type="entry name" value="Rev_trsase/Diguanyl_cyclase"/>
</dbReference>
<dbReference type="Gene3D" id="3.30.70.270">
    <property type="match status" value="1"/>
</dbReference>
<evidence type="ECO:0000259" key="2">
    <source>
        <dbReference type="PROSITE" id="PS50887"/>
    </source>
</evidence>
<dbReference type="PROSITE" id="PS50887">
    <property type="entry name" value="GGDEF"/>
    <property type="match status" value="1"/>
</dbReference>
<dbReference type="NCBIfam" id="TIGR00254">
    <property type="entry name" value="GGDEF"/>
    <property type="match status" value="1"/>
</dbReference>
<proteinExistence type="predicted"/>
<dbReference type="KEGG" id="ome:OLMES_3664"/>
<name>A0A1Y0IB42_9GAMM</name>
<feature type="domain" description="GGDEF" evidence="2">
    <location>
        <begin position="212"/>
        <end position="348"/>
    </location>
</feature>
<comment type="cofactor">
    <cofactor evidence="1">
        <name>Mg(2+)</name>
        <dbReference type="ChEBI" id="CHEBI:18420"/>
    </cofactor>
</comment>
<accession>A0A1Y0IB42</accession>
<dbReference type="CDD" id="cd01949">
    <property type="entry name" value="GGDEF"/>
    <property type="match status" value="1"/>
</dbReference>